<evidence type="ECO:0000256" key="7">
    <source>
        <dbReference type="RuleBase" id="RU369079"/>
    </source>
</evidence>
<comment type="caution">
    <text evidence="7">Lacks conserved residue(s) required for the propagation of feature annotation.</text>
</comment>
<feature type="domain" description="Tripartite ATP-independent periplasmic transporters DctQ component" evidence="8">
    <location>
        <begin position="3"/>
        <end position="66"/>
    </location>
</feature>
<name>A0A432JLJ0_9GAMM</name>
<evidence type="ECO:0000259" key="8">
    <source>
        <dbReference type="Pfam" id="PF04290"/>
    </source>
</evidence>
<dbReference type="AlphaFoldDB" id="A0A432JLJ0"/>
<proteinExistence type="inferred from homology"/>
<dbReference type="Pfam" id="PF04290">
    <property type="entry name" value="DctQ"/>
    <property type="match status" value="1"/>
</dbReference>
<keyword evidence="7" id="KW-0997">Cell inner membrane</keyword>
<dbReference type="GO" id="GO:0005886">
    <property type="term" value="C:plasma membrane"/>
    <property type="evidence" value="ECO:0007669"/>
    <property type="project" value="UniProtKB-SubCell"/>
</dbReference>
<evidence type="ECO:0000256" key="2">
    <source>
        <dbReference type="ARBA" id="ARBA00022448"/>
    </source>
</evidence>
<organism evidence="9">
    <name type="scientific">Billgrantia gudaonensis</name>
    <dbReference type="NCBI Taxonomy" id="376427"/>
    <lineage>
        <taxon>Bacteria</taxon>
        <taxon>Pseudomonadati</taxon>
        <taxon>Pseudomonadota</taxon>
        <taxon>Gammaproteobacteria</taxon>
        <taxon>Oceanospirillales</taxon>
        <taxon>Halomonadaceae</taxon>
        <taxon>Billgrantia</taxon>
    </lineage>
</organism>
<keyword evidence="3" id="KW-1003">Cell membrane</keyword>
<accession>A0A432JLJ0</accession>
<evidence type="ECO:0000256" key="6">
    <source>
        <dbReference type="ARBA" id="ARBA00023136"/>
    </source>
</evidence>
<comment type="function">
    <text evidence="7">Part of the tripartite ATP-independent periplasmic (TRAP) transport system.</text>
</comment>
<evidence type="ECO:0000256" key="3">
    <source>
        <dbReference type="ARBA" id="ARBA00022475"/>
    </source>
</evidence>
<keyword evidence="5 7" id="KW-1133">Transmembrane helix</keyword>
<protein>
    <recommendedName>
        <fullName evidence="7">TRAP transporter small permease protein</fullName>
    </recommendedName>
</protein>
<evidence type="ECO:0000256" key="4">
    <source>
        <dbReference type="ARBA" id="ARBA00022692"/>
    </source>
</evidence>
<gene>
    <name evidence="9" type="ORF">DSL92_01405</name>
</gene>
<dbReference type="GO" id="GO:0022857">
    <property type="term" value="F:transmembrane transporter activity"/>
    <property type="evidence" value="ECO:0007669"/>
    <property type="project" value="UniProtKB-UniRule"/>
</dbReference>
<feature type="transmembrane region" description="Helical" evidence="7">
    <location>
        <begin position="32"/>
        <end position="50"/>
    </location>
</feature>
<evidence type="ECO:0000256" key="5">
    <source>
        <dbReference type="ARBA" id="ARBA00022989"/>
    </source>
</evidence>
<sequence length="80" mass="8916">MYAILAGAYTEKWHGHVRIDIFYQRLPDRYKALLSLIIGILTLLLLGLLLESAYHFGMQSLAIEERSSAVPGPRISGLSS</sequence>
<comment type="similarity">
    <text evidence="7">Belongs to the TRAP transporter small permease family.</text>
</comment>
<evidence type="ECO:0000313" key="9">
    <source>
        <dbReference type="EMBL" id="RUA23104.1"/>
    </source>
</evidence>
<keyword evidence="2 7" id="KW-0813">Transport</keyword>
<comment type="subcellular location">
    <subcellularLocation>
        <location evidence="7">Cell inner membrane</location>
        <topology evidence="7">Multi-pass membrane protein</topology>
    </subcellularLocation>
    <subcellularLocation>
        <location evidence="1">Cell membrane</location>
        <topology evidence="1">Multi-pass membrane protein</topology>
    </subcellularLocation>
</comment>
<evidence type="ECO:0000256" key="1">
    <source>
        <dbReference type="ARBA" id="ARBA00004651"/>
    </source>
</evidence>
<comment type="caution">
    <text evidence="9">The sequence shown here is derived from an EMBL/GenBank/DDBJ whole genome shotgun (WGS) entry which is preliminary data.</text>
</comment>
<dbReference type="InterPro" id="IPR055348">
    <property type="entry name" value="DctQ"/>
</dbReference>
<comment type="subunit">
    <text evidence="7">The complex comprises the extracytoplasmic solute receptor protein and the two transmembrane proteins.</text>
</comment>
<keyword evidence="6 7" id="KW-0472">Membrane</keyword>
<keyword evidence="4 7" id="KW-0812">Transmembrane</keyword>
<dbReference type="EMBL" id="RXHI01000003">
    <property type="protein sequence ID" value="RUA23104.1"/>
    <property type="molecule type" value="Genomic_DNA"/>
</dbReference>
<reference evidence="9" key="1">
    <citation type="submission" date="2018-12" db="EMBL/GenBank/DDBJ databases">
        <authorList>
            <person name="Jadhav K."/>
            <person name="Kushwaha B."/>
            <person name="Jadhav I."/>
        </authorList>
    </citation>
    <scope>NUCLEOTIDE SEQUENCE [LARGE SCALE GENOMIC DNA]</scope>
    <source>
        <strain evidence="9">SBS 10</strain>
    </source>
</reference>